<evidence type="ECO:0000313" key="11">
    <source>
        <dbReference type="Proteomes" id="UP001596414"/>
    </source>
</evidence>
<evidence type="ECO:0000256" key="7">
    <source>
        <dbReference type="SAM" id="MobiDB-lite"/>
    </source>
</evidence>
<feature type="transmembrane region" description="Helical" evidence="8">
    <location>
        <begin position="749"/>
        <end position="768"/>
    </location>
</feature>
<dbReference type="Pfam" id="PF03176">
    <property type="entry name" value="MMPL"/>
    <property type="match status" value="2"/>
</dbReference>
<feature type="transmembrane region" description="Helical" evidence="8">
    <location>
        <begin position="347"/>
        <end position="369"/>
    </location>
</feature>
<keyword evidence="6 8" id="KW-0472">Membrane</keyword>
<evidence type="ECO:0000256" key="5">
    <source>
        <dbReference type="ARBA" id="ARBA00022989"/>
    </source>
</evidence>
<evidence type="ECO:0000256" key="4">
    <source>
        <dbReference type="ARBA" id="ARBA00022692"/>
    </source>
</evidence>
<organism evidence="10 11">
    <name type="scientific">Halovenus rubra</name>
    <dbReference type="NCBI Taxonomy" id="869890"/>
    <lineage>
        <taxon>Archaea</taxon>
        <taxon>Methanobacteriati</taxon>
        <taxon>Methanobacteriota</taxon>
        <taxon>Stenosarchaea group</taxon>
        <taxon>Halobacteria</taxon>
        <taxon>Halobacteriales</taxon>
        <taxon>Haloarculaceae</taxon>
        <taxon>Halovenus</taxon>
    </lineage>
</organism>
<name>A0ABD5X899_9EURY</name>
<feature type="domain" description="SSD" evidence="9">
    <location>
        <begin position="687"/>
        <end position="847"/>
    </location>
</feature>
<feature type="transmembrane region" description="Helical" evidence="8">
    <location>
        <begin position="277"/>
        <end position="299"/>
    </location>
</feature>
<proteinExistence type="inferred from homology"/>
<dbReference type="InterPro" id="IPR050545">
    <property type="entry name" value="Mycobact_MmpL"/>
</dbReference>
<evidence type="ECO:0000256" key="3">
    <source>
        <dbReference type="ARBA" id="ARBA00022475"/>
    </source>
</evidence>
<keyword evidence="5 8" id="KW-1133">Transmembrane helix</keyword>
<feature type="transmembrane region" description="Helical" evidence="8">
    <location>
        <begin position="12"/>
        <end position="35"/>
    </location>
</feature>
<dbReference type="PANTHER" id="PTHR33406:SF6">
    <property type="entry name" value="MEMBRANE PROTEIN YDGH-RELATED"/>
    <property type="match status" value="1"/>
</dbReference>
<dbReference type="Gene3D" id="1.20.1640.10">
    <property type="entry name" value="Multidrug efflux transporter AcrB transmembrane domain"/>
    <property type="match status" value="2"/>
</dbReference>
<dbReference type="InterPro" id="IPR000731">
    <property type="entry name" value="SSD"/>
</dbReference>
<dbReference type="GO" id="GO:0005886">
    <property type="term" value="C:plasma membrane"/>
    <property type="evidence" value="ECO:0007669"/>
    <property type="project" value="UniProtKB-SubCell"/>
</dbReference>
<feature type="transmembrane region" description="Helical" evidence="8">
    <location>
        <begin position="831"/>
        <end position="851"/>
    </location>
</feature>
<comment type="caution">
    <text evidence="10">The sequence shown here is derived from an EMBL/GenBank/DDBJ whole genome shotgun (WGS) entry which is preliminary data.</text>
</comment>
<dbReference type="PANTHER" id="PTHR33406">
    <property type="entry name" value="MEMBRANE PROTEIN MJ1562-RELATED"/>
    <property type="match status" value="1"/>
</dbReference>
<dbReference type="SUPFAM" id="SSF82866">
    <property type="entry name" value="Multidrug efflux transporter AcrB transmembrane domain"/>
    <property type="match status" value="2"/>
</dbReference>
<evidence type="ECO:0000256" key="2">
    <source>
        <dbReference type="ARBA" id="ARBA00010157"/>
    </source>
</evidence>
<comment type="similarity">
    <text evidence="2">Belongs to the resistance-nodulation-cell division (RND) (TC 2.A.6) family. MmpL subfamily.</text>
</comment>
<evidence type="ECO:0000259" key="9">
    <source>
        <dbReference type="PROSITE" id="PS50156"/>
    </source>
</evidence>
<feature type="transmembrane region" description="Helical" evidence="8">
    <location>
        <begin position="444"/>
        <end position="463"/>
    </location>
</feature>
<feature type="transmembrane region" description="Helical" evidence="8">
    <location>
        <begin position="305"/>
        <end position="326"/>
    </location>
</feature>
<feature type="transmembrane region" description="Helical" evidence="8">
    <location>
        <begin position="719"/>
        <end position="742"/>
    </location>
</feature>
<feature type="region of interest" description="Disordered" evidence="7">
    <location>
        <begin position="859"/>
        <end position="884"/>
    </location>
</feature>
<evidence type="ECO:0000256" key="1">
    <source>
        <dbReference type="ARBA" id="ARBA00004651"/>
    </source>
</evidence>
<keyword evidence="4 8" id="KW-0812">Transmembrane</keyword>
<feature type="transmembrane region" description="Helical" evidence="8">
    <location>
        <begin position="251"/>
        <end position="270"/>
    </location>
</feature>
<evidence type="ECO:0000313" key="10">
    <source>
        <dbReference type="EMBL" id="MFC7126178.1"/>
    </source>
</evidence>
<dbReference type="EMBL" id="JBHSZQ010000019">
    <property type="protein sequence ID" value="MFC7126178.1"/>
    <property type="molecule type" value="Genomic_DNA"/>
</dbReference>
<comment type="subcellular location">
    <subcellularLocation>
        <location evidence="1">Cell membrane</location>
        <topology evidence="1">Multi-pass membrane protein</topology>
    </subcellularLocation>
</comment>
<dbReference type="InterPro" id="IPR004869">
    <property type="entry name" value="MMPL_dom"/>
</dbReference>
<gene>
    <name evidence="10" type="ORF">ACFQJ7_09040</name>
</gene>
<feature type="transmembrane region" description="Helical" evidence="8">
    <location>
        <begin position="381"/>
        <end position="400"/>
    </location>
</feature>
<sequence>MSNLVNRLGDFLTTYTKSIILVMLVVTVLIGAGMAQVEQQSQTEQFETDSPAADAQSYIEENFTLDEGSNEAIVQVIQRGDNVLSKESLLESLSLQQEIRERESISTTFVDDRPVFGYANVIANAALSSQQESSDANAGPPTLTEQQAAIESLDKSQLEGLIQRVLGEDGSERARAFMPASYQPGNTTAESGSTVIRQKLDIEVQDPNSFPEELTTAQLEIRDLAQDRDSDFSLFGFGLLNEEINQSLGDSGAIVGPFALLFVVVALTVAYRDLLDIILGVVGIFGVLVWTFGFMGWAGVAFNQLLLSVPILLIGLSIDYAIHVFMRHREQRIEGDDSLSVRNSMSFALAGVGAALVWVTATAAIGFLANLTSPIGPLQDFGIVSAFGVFAALFIFGALIPALKIEIDGFLEARGIDRKKRAFGTGGSIFSGLLSSGVTAARRFPVVVIVLALLLSVGGAYGASQVNTSFDETDFLADSPPEWTESLPGPMAPGTYQITDDLDYIGQNYQQEDNEAEVLIRGDVTNEKTLQWLDETRSSVSDLETVFVGPNGPAVTSPLSVMERTAAQGAQAAQIPEDERTQRQAALAGFATLYQQSTGEDGVPNQNVEKLFTRLLEVNPQAAQFVYQADGETKAIRLQFGVTGDARIGDIAEDNRNVASSIEGVSSGGLSSTPAGDQVVFDKVQKDLLDTVIQGLVITLVAVFIFLSIAYRLTGNPASLGVVTLVPVALAVTWILGSMWLLDIPFNTLTGTITSLTVGLGIAYSIHISSRYELELRRQGDVWKALDTTVTGTGGALLGSAATTVGGFGTLAFAILPILQQFGIITGLTIIYAFLASVLVLPSMLVLWTRYLGPSGYFPDSDVEPPEESTPSSEDQPATDAQTE</sequence>
<dbReference type="Proteomes" id="UP001596414">
    <property type="component" value="Unassembled WGS sequence"/>
</dbReference>
<reference evidence="10 11" key="1">
    <citation type="journal article" date="2014" name="Int. J. Syst. Evol. Microbiol.">
        <title>Complete genome sequence of Corynebacterium casei LMG S-19264T (=DSM 44701T), isolated from a smear-ripened cheese.</title>
        <authorList>
            <consortium name="US DOE Joint Genome Institute (JGI-PGF)"/>
            <person name="Walter F."/>
            <person name="Albersmeier A."/>
            <person name="Kalinowski J."/>
            <person name="Ruckert C."/>
        </authorList>
    </citation>
    <scope>NUCLEOTIDE SEQUENCE [LARGE SCALE GENOMIC DNA]</scope>
    <source>
        <strain evidence="10 11">CGMCC 4.7215</strain>
    </source>
</reference>
<protein>
    <submittedName>
        <fullName evidence="10">RND family transporter</fullName>
    </submittedName>
</protein>
<feature type="transmembrane region" description="Helical" evidence="8">
    <location>
        <begin position="796"/>
        <end position="819"/>
    </location>
</feature>
<evidence type="ECO:0000256" key="6">
    <source>
        <dbReference type="ARBA" id="ARBA00023136"/>
    </source>
</evidence>
<evidence type="ECO:0000256" key="8">
    <source>
        <dbReference type="SAM" id="Phobius"/>
    </source>
</evidence>
<dbReference type="AlphaFoldDB" id="A0ABD5X899"/>
<feature type="transmembrane region" description="Helical" evidence="8">
    <location>
        <begin position="692"/>
        <end position="713"/>
    </location>
</feature>
<accession>A0ABD5X899</accession>
<feature type="domain" description="SSD" evidence="9">
    <location>
        <begin position="278"/>
        <end position="406"/>
    </location>
</feature>
<dbReference type="PROSITE" id="PS50156">
    <property type="entry name" value="SSD"/>
    <property type="match status" value="2"/>
</dbReference>
<keyword evidence="3" id="KW-1003">Cell membrane</keyword>
<dbReference type="RefSeq" id="WP_267638853.1">
    <property type="nucleotide sequence ID" value="NZ_JAODIY010000043.1"/>
</dbReference>